<evidence type="ECO:0000256" key="9">
    <source>
        <dbReference type="ARBA" id="ARBA00031044"/>
    </source>
</evidence>
<feature type="region of interest" description="Disordered" evidence="10">
    <location>
        <begin position="39"/>
        <end position="58"/>
    </location>
</feature>
<dbReference type="InterPro" id="IPR035680">
    <property type="entry name" value="Clx_II_MBL"/>
</dbReference>
<dbReference type="Pfam" id="PF04031">
    <property type="entry name" value="Las1"/>
    <property type="match status" value="1"/>
</dbReference>
<evidence type="ECO:0000256" key="5">
    <source>
        <dbReference type="ARBA" id="ARBA00011917"/>
    </source>
</evidence>
<comment type="caution">
    <text evidence="12">The sequence shown here is derived from an EMBL/GenBank/DDBJ whole genome shotgun (WGS) entry which is preliminary data.</text>
</comment>
<keyword evidence="8" id="KW-0862">Zinc</keyword>
<sequence>MVQYIHTPWRDQEELLRFLAVVSNGIPTPTAAAAALSTFGQSHIRKPPADDPRGDEGADRAHATLTTALDTERRQQQAVSRVSMWMQRGGCPHLVESTALLTAAVLSDLHESRTKANSSSYAIRAAYSAAFSRFVTGLLDSQQDKLRKMSMYSIAKTIGLPATFVELRHQATHEQLPSLSKLRSAANDALAWIWQFYWKDLGLADKGGQREGNQSDPQRNLLLKYLREQDGAPTVDFQSQFKSWDESSLLQTLAEIAESSEELQVILRALQLSRTILSDSFEVPLPVISRAHRRTTDLEAVRVELRALDDELKDAQIQHVDQQAVAPDEATTGEHPEVSRPTARTEQSVDVIVINLLLRALHARIASVSVEAERGLDINHISFPHEFIHQGYYKASSFQDYEIHIIECDWTGTSDNYAYLVIDDKSRDAVVIDPANPDEVAPVLKAATEAGQINLKAIVNTHHHWDHAGGNKKLLAELGTPNLPIIGGNKCEAVTKTPANGEPWSIGSIAVKGLYTPCHTQDSICWFMQDGQEKVVFTGDTLFHGGCGKFFEGNAEEMNTALNKTLTSLPDDTKVYPGHEYTKSNVKFGISVLQNAAIQKLQSFANENKETQGKFTIGDEKACQHNVFMRVEDPEIQKATGKTDPVEVMATLREMKNNFK</sequence>
<dbReference type="GO" id="GO:0004519">
    <property type="term" value="F:endonuclease activity"/>
    <property type="evidence" value="ECO:0007669"/>
    <property type="project" value="InterPro"/>
</dbReference>
<dbReference type="Pfam" id="PF00753">
    <property type="entry name" value="Lactamase_B"/>
    <property type="match status" value="1"/>
</dbReference>
<dbReference type="Proteomes" id="UP000286045">
    <property type="component" value="Unassembled WGS sequence"/>
</dbReference>
<keyword evidence="7" id="KW-0378">Hydrolase</keyword>
<comment type="cofactor">
    <cofactor evidence="2">
        <name>Zn(2+)</name>
        <dbReference type="ChEBI" id="CHEBI:29105"/>
    </cofactor>
</comment>
<dbReference type="GO" id="GO:0006364">
    <property type="term" value="P:rRNA processing"/>
    <property type="evidence" value="ECO:0007669"/>
    <property type="project" value="InterPro"/>
</dbReference>
<dbReference type="GO" id="GO:0090730">
    <property type="term" value="C:Las1 complex"/>
    <property type="evidence" value="ECO:0007669"/>
    <property type="project" value="InterPro"/>
</dbReference>
<dbReference type="InterPro" id="IPR036866">
    <property type="entry name" value="RibonucZ/Hydroxyglut_hydro"/>
</dbReference>
<dbReference type="CDD" id="cd07723">
    <property type="entry name" value="hydroxyacylglutathione_hydrolase_MBL-fold"/>
    <property type="match status" value="1"/>
</dbReference>
<name>A0A439DKP8_9PEZI</name>
<dbReference type="PANTHER" id="PTHR11935:SF94">
    <property type="entry name" value="TENZING NORGAY, ISOFORM C"/>
    <property type="match status" value="1"/>
</dbReference>
<evidence type="ECO:0000256" key="10">
    <source>
        <dbReference type="SAM" id="MobiDB-lite"/>
    </source>
</evidence>
<dbReference type="InterPro" id="IPR001279">
    <property type="entry name" value="Metallo-B-lactamas"/>
</dbReference>
<evidence type="ECO:0000256" key="2">
    <source>
        <dbReference type="ARBA" id="ARBA00001947"/>
    </source>
</evidence>
<evidence type="ECO:0000256" key="7">
    <source>
        <dbReference type="ARBA" id="ARBA00022801"/>
    </source>
</evidence>
<dbReference type="STRING" id="363999.A0A439DKP8"/>
<evidence type="ECO:0000256" key="6">
    <source>
        <dbReference type="ARBA" id="ARBA00022723"/>
    </source>
</evidence>
<evidence type="ECO:0000259" key="11">
    <source>
        <dbReference type="SMART" id="SM00849"/>
    </source>
</evidence>
<evidence type="ECO:0000313" key="12">
    <source>
        <dbReference type="EMBL" id="RWA14956.1"/>
    </source>
</evidence>
<comment type="similarity">
    <text evidence="4">Belongs to the metallo-beta-lactamase superfamily. Glyoxalase II family.</text>
</comment>
<reference evidence="12 13" key="1">
    <citation type="submission" date="2018-12" db="EMBL/GenBank/DDBJ databases">
        <title>Draft genome sequence of Xylaria grammica IHI A82.</title>
        <authorList>
            <person name="Buettner E."/>
            <person name="Kellner H."/>
        </authorList>
    </citation>
    <scope>NUCLEOTIDE SEQUENCE [LARGE SCALE GENOMIC DNA]</scope>
    <source>
        <strain evidence="12 13">IHI A82</strain>
    </source>
</reference>
<dbReference type="AlphaFoldDB" id="A0A439DKP8"/>
<dbReference type="UniPathway" id="UPA00619">
    <property type="reaction ID" value="UER00676"/>
</dbReference>
<evidence type="ECO:0000313" key="13">
    <source>
        <dbReference type="Proteomes" id="UP000286045"/>
    </source>
</evidence>
<dbReference type="SMART" id="SM00849">
    <property type="entry name" value="Lactamase_B"/>
    <property type="match status" value="1"/>
</dbReference>
<dbReference type="GO" id="GO:0046872">
    <property type="term" value="F:metal ion binding"/>
    <property type="evidence" value="ECO:0007669"/>
    <property type="project" value="UniProtKB-KW"/>
</dbReference>
<feature type="compositionally biased region" description="Basic and acidic residues" evidence="10">
    <location>
        <begin position="47"/>
        <end position="58"/>
    </location>
</feature>
<dbReference type="SUPFAM" id="SSF56281">
    <property type="entry name" value="Metallo-hydrolase/oxidoreductase"/>
    <property type="match status" value="1"/>
</dbReference>
<protein>
    <recommendedName>
        <fullName evidence="5">hydroxyacylglutathione hydrolase</fullName>
        <ecNumber evidence="5">3.1.2.6</ecNumber>
    </recommendedName>
    <alternativeName>
        <fullName evidence="9">Glyoxalase II</fullName>
    </alternativeName>
</protein>
<keyword evidence="6" id="KW-0479">Metal-binding</keyword>
<gene>
    <name evidence="12" type="ORF">EKO27_g196</name>
</gene>
<evidence type="ECO:0000256" key="1">
    <source>
        <dbReference type="ARBA" id="ARBA00001623"/>
    </source>
</evidence>
<dbReference type="InterPro" id="IPR007174">
    <property type="entry name" value="Las1"/>
</dbReference>
<dbReference type="PANTHER" id="PTHR11935">
    <property type="entry name" value="BETA LACTAMASE DOMAIN"/>
    <property type="match status" value="1"/>
</dbReference>
<accession>A0A439DKP8</accession>
<proteinExistence type="inferred from homology"/>
<dbReference type="EC" id="3.1.2.6" evidence="5"/>
<comment type="pathway">
    <text evidence="3">Secondary metabolite metabolism; methylglyoxal degradation; (R)-lactate from methylglyoxal: step 2/2.</text>
</comment>
<keyword evidence="13" id="KW-1185">Reference proteome</keyword>
<dbReference type="InterPro" id="IPR032282">
    <property type="entry name" value="HAGH_C"/>
</dbReference>
<organism evidence="12 13">
    <name type="scientific">Xylaria grammica</name>
    <dbReference type="NCBI Taxonomy" id="363999"/>
    <lineage>
        <taxon>Eukaryota</taxon>
        <taxon>Fungi</taxon>
        <taxon>Dikarya</taxon>
        <taxon>Ascomycota</taxon>
        <taxon>Pezizomycotina</taxon>
        <taxon>Sordariomycetes</taxon>
        <taxon>Xylariomycetidae</taxon>
        <taxon>Xylariales</taxon>
        <taxon>Xylariaceae</taxon>
        <taxon>Xylaria</taxon>
    </lineage>
</organism>
<comment type="catalytic activity">
    <reaction evidence="1">
        <text>an S-(2-hydroxyacyl)glutathione + H2O = a 2-hydroxy carboxylate + glutathione + H(+)</text>
        <dbReference type="Rhea" id="RHEA:21864"/>
        <dbReference type="ChEBI" id="CHEBI:15377"/>
        <dbReference type="ChEBI" id="CHEBI:15378"/>
        <dbReference type="ChEBI" id="CHEBI:57925"/>
        <dbReference type="ChEBI" id="CHEBI:58896"/>
        <dbReference type="ChEBI" id="CHEBI:71261"/>
        <dbReference type="EC" id="3.1.2.6"/>
    </reaction>
</comment>
<evidence type="ECO:0000256" key="4">
    <source>
        <dbReference type="ARBA" id="ARBA00006759"/>
    </source>
</evidence>
<evidence type="ECO:0000256" key="3">
    <source>
        <dbReference type="ARBA" id="ARBA00004963"/>
    </source>
</evidence>
<feature type="domain" description="Metallo-beta-lactamase" evidence="11">
    <location>
        <begin position="415"/>
        <end position="579"/>
    </location>
</feature>
<dbReference type="Pfam" id="PF16123">
    <property type="entry name" value="HAGH_C"/>
    <property type="match status" value="1"/>
</dbReference>
<dbReference type="EMBL" id="RYZI01000002">
    <property type="protein sequence ID" value="RWA14956.1"/>
    <property type="molecule type" value="Genomic_DNA"/>
</dbReference>
<evidence type="ECO:0000256" key="8">
    <source>
        <dbReference type="ARBA" id="ARBA00022833"/>
    </source>
</evidence>
<dbReference type="GO" id="GO:0004416">
    <property type="term" value="F:hydroxyacylglutathione hydrolase activity"/>
    <property type="evidence" value="ECO:0007669"/>
    <property type="project" value="UniProtKB-EC"/>
</dbReference>
<dbReference type="Gene3D" id="3.60.15.10">
    <property type="entry name" value="Ribonuclease Z/Hydroxyacylglutathione hydrolase-like"/>
    <property type="match status" value="1"/>
</dbReference>